<evidence type="ECO:0000313" key="2">
    <source>
        <dbReference type="EMBL" id="KGJ22870.1"/>
    </source>
</evidence>
<accession>A0A099GJ64</accession>
<dbReference type="Proteomes" id="UP000029858">
    <property type="component" value="Unassembled WGS sequence"/>
</dbReference>
<dbReference type="AlphaFoldDB" id="A0A099GJ64"/>
<dbReference type="EMBL" id="FNNA01000001">
    <property type="protein sequence ID" value="SDW30080.1"/>
    <property type="molecule type" value="Genomic_DNA"/>
</dbReference>
<evidence type="ECO:0000256" key="1">
    <source>
        <dbReference type="SAM" id="Phobius"/>
    </source>
</evidence>
<reference evidence="2 4" key="2">
    <citation type="submission" date="2014-10" db="EMBL/GenBank/DDBJ databases">
        <title>Paracoccus sanguinis sp. nov., isolated from clinical specimens of New York State patients.</title>
        <authorList>
            <person name="Mingle L.A."/>
            <person name="Cole J.A."/>
            <person name="Lapierre P."/>
            <person name="Musser K.A."/>
        </authorList>
    </citation>
    <scope>NUCLEOTIDE SEQUENCE [LARGE SCALE GENOMIC DNA]</scope>
    <source>
        <strain evidence="2 4">5503</strain>
    </source>
</reference>
<reference evidence="5" key="4">
    <citation type="submission" date="2016-10" db="EMBL/GenBank/DDBJ databases">
        <authorList>
            <person name="Varghese N."/>
            <person name="Submissions S."/>
        </authorList>
    </citation>
    <scope>NUCLEOTIDE SEQUENCE [LARGE SCALE GENOMIC DNA]</scope>
    <source>
        <strain evidence="5">DSM 29303</strain>
    </source>
</reference>
<proteinExistence type="predicted"/>
<feature type="transmembrane region" description="Helical" evidence="1">
    <location>
        <begin position="6"/>
        <end position="28"/>
    </location>
</feature>
<protein>
    <submittedName>
        <fullName evidence="2">Glyceraldehyde-3-phosphate dehydrogenase</fullName>
    </submittedName>
</protein>
<reference evidence="3" key="3">
    <citation type="submission" date="2016-10" db="EMBL/GenBank/DDBJ databases">
        <authorList>
            <person name="de Groot N.N."/>
        </authorList>
    </citation>
    <scope>NUCLEOTIDE SEQUENCE [LARGE SCALE GENOMIC DNA]</scope>
    <source>
        <strain evidence="3">DSM 29303</strain>
    </source>
</reference>
<keyword evidence="1" id="KW-1133">Transmembrane helix</keyword>
<sequence>MTNSIAIVLAALIVGMFVLDATVLHLGLPVMLGRLVAQFIEWVSFWR</sequence>
<evidence type="ECO:0000313" key="5">
    <source>
        <dbReference type="Proteomes" id="UP000182944"/>
    </source>
</evidence>
<organism evidence="2 4">
    <name type="scientific">Paracoccus sanguinis</name>
    <dbReference type="NCBI Taxonomy" id="1545044"/>
    <lineage>
        <taxon>Bacteria</taxon>
        <taxon>Pseudomonadati</taxon>
        <taxon>Pseudomonadota</taxon>
        <taxon>Alphaproteobacteria</taxon>
        <taxon>Rhodobacterales</taxon>
        <taxon>Paracoccaceae</taxon>
        <taxon>Paracoccus</taxon>
    </lineage>
</organism>
<dbReference type="RefSeq" id="WP_036707984.1">
    <property type="nucleotide sequence ID" value="NZ_FNNA01000001.1"/>
</dbReference>
<dbReference type="EMBL" id="JRKQ01000017">
    <property type="protein sequence ID" value="KGJ22870.1"/>
    <property type="molecule type" value="Genomic_DNA"/>
</dbReference>
<accession>A0A099G690</accession>
<evidence type="ECO:0000313" key="3">
    <source>
        <dbReference type="EMBL" id="SDW30080.1"/>
    </source>
</evidence>
<gene>
    <name evidence="2" type="ORF">IX56_05440</name>
    <name evidence="3" type="ORF">SAMN05444276_101608</name>
</gene>
<name>A0A099GJ64_9RHOB</name>
<keyword evidence="1" id="KW-0812">Transmembrane</keyword>
<reference evidence="2 4" key="1">
    <citation type="submission" date="2014-09" db="EMBL/GenBank/DDBJ databases">
        <authorList>
            <person name="McGinnis J.M."/>
            <person name="Wolfgang W.J."/>
        </authorList>
    </citation>
    <scope>NUCLEOTIDE SEQUENCE [LARGE SCALE GENOMIC DNA]</scope>
    <source>
        <strain evidence="2 4">5503</strain>
    </source>
</reference>
<evidence type="ECO:0000313" key="4">
    <source>
        <dbReference type="Proteomes" id="UP000029858"/>
    </source>
</evidence>
<keyword evidence="5" id="KW-1185">Reference proteome</keyword>
<dbReference type="Proteomes" id="UP000182944">
    <property type="component" value="Unassembled WGS sequence"/>
</dbReference>
<keyword evidence="1" id="KW-0472">Membrane</keyword>